<reference evidence="1 2" key="1">
    <citation type="submission" date="2019-04" db="EMBL/GenBank/DDBJ databases">
        <title>Novel transposon Tn6433 variants accelerate the dissemination of tet(E) in Aeromonas under oxytetracycline stresses.</title>
        <authorList>
            <person name="Shi Y."/>
            <person name="Tian Z."/>
            <person name="Zhang Y."/>
            <person name="Zhang H."/>
            <person name="Yang M."/>
        </authorList>
    </citation>
    <scope>NUCLEOTIDE SEQUENCE [LARGE SCALE GENOMIC DNA]</scope>
    <source>
        <strain evidence="1 2">T25-39</strain>
        <plasmid evidence="2">paeca1-b</plasmid>
    </source>
</reference>
<evidence type="ECO:0000313" key="1">
    <source>
        <dbReference type="EMBL" id="QLI60327.1"/>
    </source>
</evidence>
<name>A0A7D5UJZ2_AERCA</name>
<protein>
    <submittedName>
        <fullName evidence="1">Uncharacterized protein</fullName>
    </submittedName>
</protein>
<dbReference type="AlphaFoldDB" id="A0A7D5UJZ2"/>
<geneLocation type="plasmid" evidence="2">
    <name>paeca1-b</name>
</geneLocation>
<sequence length="206" mass="23642">MRVWLGLRRNETCVTASEAKRLDMYLLQKSFNNDLFMVQEVQPEDVGTWLDNRVSLFASETHAAYAQTLLGTMQAPSWTPDFRKYGTILSPDFPYFCAKNVREFNDAWLRIMATEVRLRVMQKIDFVEEIYFSISDILSPPPAPWLCLVDRESQTVLVVDRTGMALGGSEKNLVTAVKQKFRFNRDLLAPLGKHLEMIEVRLGSIS</sequence>
<organism evidence="1 2">
    <name type="scientific">Aeromonas caviae</name>
    <name type="common">Aeromonas punctata</name>
    <dbReference type="NCBI Taxonomy" id="648"/>
    <lineage>
        <taxon>Bacteria</taxon>
        <taxon>Pseudomonadati</taxon>
        <taxon>Pseudomonadota</taxon>
        <taxon>Gammaproteobacteria</taxon>
        <taxon>Aeromonadales</taxon>
        <taxon>Aeromonadaceae</taxon>
        <taxon>Aeromonas</taxon>
    </lineage>
</organism>
<keyword evidence="1" id="KW-0614">Plasmid</keyword>
<evidence type="ECO:0000313" key="2">
    <source>
        <dbReference type="Proteomes" id="UP000266778"/>
    </source>
</evidence>
<accession>A0A7D5UJZ2</accession>
<gene>
    <name evidence="1" type="ORF">C1C91_23060</name>
</gene>
<dbReference type="EMBL" id="CP039627">
    <property type="protein sequence ID" value="QLI60327.1"/>
    <property type="molecule type" value="Genomic_DNA"/>
</dbReference>
<dbReference type="Proteomes" id="UP000266778">
    <property type="component" value="Plasmid pAeca1-b"/>
</dbReference>
<proteinExistence type="predicted"/>